<evidence type="ECO:0000313" key="2">
    <source>
        <dbReference type="Proteomes" id="UP000536381"/>
    </source>
</evidence>
<accession>A0A7L2I589</accession>
<proteinExistence type="predicted"/>
<protein>
    <submittedName>
        <fullName evidence="1">USP9X hydrolase</fullName>
    </submittedName>
</protein>
<dbReference type="Proteomes" id="UP000536381">
    <property type="component" value="Unassembled WGS sequence"/>
</dbReference>
<dbReference type="AlphaFoldDB" id="A0A7L2I589"/>
<comment type="caution">
    <text evidence="1">The sequence shown here is derived from an EMBL/GenBank/DDBJ whole genome shotgun (WGS) entry which is preliminary data.</text>
</comment>
<reference evidence="1 2" key="1">
    <citation type="submission" date="2019-09" db="EMBL/GenBank/DDBJ databases">
        <title>Bird 10,000 Genomes (B10K) Project - Family phase.</title>
        <authorList>
            <person name="Zhang G."/>
        </authorList>
    </citation>
    <scope>NUCLEOTIDE SEQUENCE [LARGE SCALE GENOMIC DNA]</scope>
    <source>
        <strain evidence="1">B10K-DU-001-42</strain>
        <tissue evidence="1">Muscle</tissue>
    </source>
</reference>
<sequence>RPRWVVPVLPKGELEVLLEAAIDLSKKGKLERKSVIIGSVCEDFLLLNSLVDGWKFEIHRCIINNTHRLVELCVAKLSQDWFPLLELLAMALNPHCKFHLYNGTRPSETVPAGVQLAEDELYARPPDPR</sequence>
<organism evidence="1 2">
    <name type="scientific">Semnornis frantzii</name>
    <dbReference type="NCBI Taxonomy" id="91796"/>
    <lineage>
        <taxon>Eukaryota</taxon>
        <taxon>Metazoa</taxon>
        <taxon>Chordata</taxon>
        <taxon>Craniata</taxon>
        <taxon>Vertebrata</taxon>
        <taxon>Euteleostomi</taxon>
        <taxon>Archelosauria</taxon>
        <taxon>Archosauria</taxon>
        <taxon>Dinosauria</taxon>
        <taxon>Saurischia</taxon>
        <taxon>Theropoda</taxon>
        <taxon>Coelurosauria</taxon>
        <taxon>Aves</taxon>
        <taxon>Neognathae</taxon>
        <taxon>Neoaves</taxon>
        <taxon>Telluraves</taxon>
        <taxon>Coraciimorphae</taxon>
        <taxon>Piciformes</taxon>
        <taxon>Ramphastidae</taxon>
        <taxon>Semnornis</taxon>
    </lineage>
</organism>
<feature type="non-terminal residue" evidence="1">
    <location>
        <position position="1"/>
    </location>
</feature>
<evidence type="ECO:0000313" key="1">
    <source>
        <dbReference type="EMBL" id="NXR06729.1"/>
    </source>
</evidence>
<keyword evidence="1" id="KW-0378">Hydrolase</keyword>
<dbReference type="GO" id="GO:0016787">
    <property type="term" value="F:hydrolase activity"/>
    <property type="evidence" value="ECO:0007669"/>
    <property type="project" value="UniProtKB-KW"/>
</dbReference>
<keyword evidence="2" id="KW-1185">Reference proteome</keyword>
<gene>
    <name evidence="1" type="primary">Usp9x</name>
    <name evidence="1" type="ORF">SEMFRA_R02225</name>
</gene>
<name>A0A7L2I589_9PICI</name>
<dbReference type="OrthoDB" id="289038at2759"/>
<feature type="non-terminal residue" evidence="1">
    <location>
        <position position="129"/>
    </location>
</feature>
<dbReference type="EMBL" id="VWYK01013654">
    <property type="protein sequence ID" value="NXR06729.1"/>
    <property type="molecule type" value="Genomic_DNA"/>
</dbReference>